<dbReference type="AlphaFoldDB" id="A0A7C9FS16"/>
<dbReference type="Pfam" id="PF13584">
    <property type="entry name" value="BatD"/>
    <property type="match status" value="2"/>
</dbReference>
<protein>
    <recommendedName>
        <fullName evidence="5">Protein BatD</fullName>
    </recommendedName>
</protein>
<proteinExistence type="predicted"/>
<keyword evidence="4" id="KW-1185">Reference proteome</keyword>
<evidence type="ECO:0000313" key="3">
    <source>
        <dbReference type="EMBL" id="MPR34392.1"/>
    </source>
</evidence>
<dbReference type="EMBL" id="WHLY01000002">
    <property type="protein sequence ID" value="MPR34392.1"/>
    <property type="molecule type" value="Genomic_DNA"/>
</dbReference>
<dbReference type="InterPro" id="IPR025738">
    <property type="entry name" value="BatD"/>
</dbReference>
<sequence length="469" mass="53112">MKVYAFISIFLWCLPAWAQRQPEADVQVETGEKNLTLDQPFIVTIIVKNHANRPTVTFPDLEGLEKRSASATSTTNSVGGKIVIIQTISQQYFALREGKYTLPEFSVIVDGTKFKSEGVTLTFKKGKEEQKTSELDIEETESTVNSEEPAAEDVFLQAKASRASVYLKEGFSLRLALYVAKNTPIEMEFYQLNSQLQPILKRLRPATCWEENIGIDEIIQKEVIIRGRRYTEYQMYQAMLFPFTVQNVSFPAVSLKMLVTDASVTGKLKDKGIQTFSSKPSRVVVKPLPPHPQKDQIAVGEYTLKEQLTKENLASGESLRYLFTIAGRGNLATITAPEVPLVKAFDFYPPDMNQTVQRSYERVSGEKTFDYFIVAKQKGTYPLGRFFQWIYFNPSTARYDTLRSSKTITVAGEDMQSASILDANARLVYENVEQLDTTESYVDYQDMIRTLTNSVVLILLGIMGWILRK</sequence>
<evidence type="ECO:0000256" key="1">
    <source>
        <dbReference type="SAM" id="Phobius"/>
    </source>
</evidence>
<feature type="signal peptide" evidence="2">
    <location>
        <begin position="1"/>
        <end position="18"/>
    </location>
</feature>
<evidence type="ECO:0000313" key="4">
    <source>
        <dbReference type="Proteomes" id="UP000479293"/>
    </source>
</evidence>
<organism evidence="3 4">
    <name type="scientific">Salmonirosea aquatica</name>
    <dbReference type="NCBI Taxonomy" id="2654236"/>
    <lineage>
        <taxon>Bacteria</taxon>
        <taxon>Pseudomonadati</taxon>
        <taxon>Bacteroidota</taxon>
        <taxon>Cytophagia</taxon>
        <taxon>Cytophagales</taxon>
        <taxon>Spirosomataceae</taxon>
        <taxon>Salmonirosea</taxon>
    </lineage>
</organism>
<reference evidence="3 4" key="1">
    <citation type="submission" date="2019-10" db="EMBL/GenBank/DDBJ databases">
        <title>Draft Genome Sequence of Cytophagaceae sp. SJW1-29.</title>
        <authorList>
            <person name="Choi A."/>
        </authorList>
    </citation>
    <scope>NUCLEOTIDE SEQUENCE [LARGE SCALE GENOMIC DNA]</scope>
    <source>
        <strain evidence="3 4">SJW1-29</strain>
    </source>
</reference>
<feature type="transmembrane region" description="Helical" evidence="1">
    <location>
        <begin position="447"/>
        <end position="467"/>
    </location>
</feature>
<feature type="chain" id="PRO_5028933877" description="Protein BatD" evidence="2">
    <location>
        <begin position="19"/>
        <end position="469"/>
    </location>
</feature>
<keyword evidence="1" id="KW-0472">Membrane</keyword>
<keyword evidence="2" id="KW-0732">Signal</keyword>
<gene>
    <name evidence="3" type="ORF">GBK04_13755</name>
</gene>
<dbReference type="Proteomes" id="UP000479293">
    <property type="component" value="Unassembled WGS sequence"/>
</dbReference>
<keyword evidence="1" id="KW-0812">Transmembrane</keyword>
<dbReference type="PANTHER" id="PTHR40940:SF2">
    <property type="entry name" value="BATD"/>
    <property type="match status" value="1"/>
</dbReference>
<accession>A0A7C9FS16</accession>
<name>A0A7C9FS16_9BACT</name>
<dbReference type="RefSeq" id="WP_152760574.1">
    <property type="nucleotide sequence ID" value="NZ_WHLY01000002.1"/>
</dbReference>
<keyword evidence="1" id="KW-1133">Transmembrane helix</keyword>
<comment type="caution">
    <text evidence="3">The sequence shown here is derived from an EMBL/GenBank/DDBJ whole genome shotgun (WGS) entry which is preliminary data.</text>
</comment>
<evidence type="ECO:0000256" key="2">
    <source>
        <dbReference type="SAM" id="SignalP"/>
    </source>
</evidence>
<evidence type="ECO:0008006" key="5">
    <source>
        <dbReference type="Google" id="ProtNLM"/>
    </source>
</evidence>
<dbReference type="PANTHER" id="PTHR40940">
    <property type="entry name" value="PROTEIN BATD-RELATED"/>
    <property type="match status" value="1"/>
</dbReference>